<proteinExistence type="predicted"/>
<feature type="compositionally biased region" description="Basic and acidic residues" evidence="1">
    <location>
        <begin position="122"/>
        <end position="137"/>
    </location>
</feature>
<feature type="region of interest" description="Disordered" evidence="1">
    <location>
        <begin position="236"/>
        <end position="262"/>
    </location>
</feature>
<feature type="region of interest" description="Disordered" evidence="1">
    <location>
        <begin position="98"/>
        <end position="157"/>
    </location>
</feature>
<reference evidence="3" key="2">
    <citation type="submission" date="2023-05" db="EMBL/GenBank/DDBJ databases">
        <authorList>
            <person name="Fouks B."/>
        </authorList>
    </citation>
    <scope>NUCLEOTIDE SEQUENCE</scope>
    <source>
        <strain evidence="3">Stay&amp;Tobe</strain>
        <tissue evidence="3">Testes</tissue>
    </source>
</reference>
<dbReference type="EMBL" id="JASPKZ010007640">
    <property type="protein sequence ID" value="KAJ9583222.1"/>
    <property type="molecule type" value="Genomic_DNA"/>
</dbReference>
<reference evidence="3" key="1">
    <citation type="journal article" date="2023" name="IScience">
        <title>Live-bearing cockroach genome reveals convergent evolutionary mechanisms linked to viviparity in insects and beyond.</title>
        <authorList>
            <person name="Fouks B."/>
            <person name="Harrison M.C."/>
            <person name="Mikhailova A.A."/>
            <person name="Marchal E."/>
            <person name="English S."/>
            <person name="Carruthers M."/>
            <person name="Jennings E.C."/>
            <person name="Chiamaka E.L."/>
            <person name="Frigard R.A."/>
            <person name="Pippel M."/>
            <person name="Attardo G.M."/>
            <person name="Benoit J.B."/>
            <person name="Bornberg-Bauer E."/>
            <person name="Tobe S.S."/>
        </authorList>
    </citation>
    <scope>NUCLEOTIDE SEQUENCE</scope>
    <source>
        <strain evidence="3">Stay&amp;Tobe</strain>
    </source>
</reference>
<comment type="caution">
    <text evidence="3">The sequence shown here is derived from an EMBL/GenBank/DDBJ whole genome shotgun (WGS) entry which is preliminary data.</text>
</comment>
<sequence length="323" mass="35627">MGTITMLLLLAATYSISSALRLPQQDDSSQIIASNVKNEDLVAQIPDPLTIHSVIRIVRSPQEGKSGGRGGKGKDADEDSRPRKLKLYDTLVQFDDLASRLKRSPQEERGGGRESGGGRGDLASRVERSPQEERGGGREGGGGKGGKGKGRNGDSRPRYLELGLIRYDTLAAFEDVASRVERSPESDNAQGSEERKSLQVKYYKNTDRINEYNSGNVSLEEPEIIVSDHLRAGSFDFKKPNREKRSSKVEENDLHEGQTKMHKKNVDKNKCCGELNLLTLKTDHLINYPKCDNDSVENVDKKEDQAGKAELPTSHCEFNATGL</sequence>
<organism evidence="3 4">
    <name type="scientific">Diploptera punctata</name>
    <name type="common">Pacific beetle cockroach</name>
    <dbReference type="NCBI Taxonomy" id="6984"/>
    <lineage>
        <taxon>Eukaryota</taxon>
        <taxon>Metazoa</taxon>
        <taxon>Ecdysozoa</taxon>
        <taxon>Arthropoda</taxon>
        <taxon>Hexapoda</taxon>
        <taxon>Insecta</taxon>
        <taxon>Pterygota</taxon>
        <taxon>Neoptera</taxon>
        <taxon>Polyneoptera</taxon>
        <taxon>Dictyoptera</taxon>
        <taxon>Blattodea</taxon>
        <taxon>Blaberoidea</taxon>
        <taxon>Blaberidae</taxon>
        <taxon>Diplopterinae</taxon>
        <taxon>Diploptera</taxon>
    </lineage>
</organism>
<gene>
    <name evidence="3" type="ORF">L9F63_022433</name>
</gene>
<feature type="compositionally biased region" description="Basic and acidic residues" evidence="1">
    <location>
        <begin position="72"/>
        <end position="82"/>
    </location>
</feature>
<evidence type="ECO:0000313" key="4">
    <source>
        <dbReference type="Proteomes" id="UP001233999"/>
    </source>
</evidence>
<protein>
    <submittedName>
        <fullName evidence="3">Uncharacterized protein</fullName>
    </submittedName>
</protein>
<keyword evidence="2" id="KW-0732">Signal</keyword>
<dbReference type="Proteomes" id="UP001233999">
    <property type="component" value="Unassembled WGS sequence"/>
</dbReference>
<feature type="signal peptide" evidence="2">
    <location>
        <begin position="1"/>
        <end position="19"/>
    </location>
</feature>
<feature type="chain" id="PRO_5042063851" evidence="2">
    <location>
        <begin position="20"/>
        <end position="323"/>
    </location>
</feature>
<feature type="non-terminal residue" evidence="3">
    <location>
        <position position="323"/>
    </location>
</feature>
<evidence type="ECO:0000256" key="1">
    <source>
        <dbReference type="SAM" id="MobiDB-lite"/>
    </source>
</evidence>
<evidence type="ECO:0000256" key="2">
    <source>
        <dbReference type="SAM" id="SignalP"/>
    </source>
</evidence>
<accession>A0AAD7ZMP5</accession>
<name>A0AAD7ZMP5_DIPPU</name>
<evidence type="ECO:0000313" key="3">
    <source>
        <dbReference type="EMBL" id="KAJ9583222.1"/>
    </source>
</evidence>
<dbReference type="AlphaFoldDB" id="A0AAD7ZMP5"/>
<keyword evidence="4" id="KW-1185">Reference proteome</keyword>
<feature type="region of interest" description="Disordered" evidence="1">
    <location>
        <begin position="57"/>
        <end position="85"/>
    </location>
</feature>